<evidence type="ECO:0000313" key="10">
    <source>
        <dbReference type="EMBL" id="KAH1047391.1"/>
    </source>
</evidence>
<accession>A0A9D3ULF7</accession>
<evidence type="ECO:0000256" key="4">
    <source>
        <dbReference type="ARBA" id="ARBA00012706"/>
    </source>
</evidence>
<feature type="domain" description="Glycoside hydrolase family 5" evidence="9">
    <location>
        <begin position="69"/>
        <end position="404"/>
    </location>
</feature>
<keyword evidence="8" id="KW-0732">Signal</keyword>
<dbReference type="FunFam" id="3.20.20.80:FF:000012">
    <property type="entry name" value="Mannan endo-1,4-beta-mannosidase 6"/>
    <property type="match status" value="1"/>
</dbReference>
<organism evidence="10 11">
    <name type="scientific">Gossypium stocksii</name>
    <dbReference type="NCBI Taxonomy" id="47602"/>
    <lineage>
        <taxon>Eukaryota</taxon>
        <taxon>Viridiplantae</taxon>
        <taxon>Streptophyta</taxon>
        <taxon>Embryophyta</taxon>
        <taxon>Tracheophyta</taxon>
        <taxon>Spermatophyta</taxon>
        <taxon>Magnoliopsida</taxon>
        <taxon>eudicotyledons</taxon>
        <taxon>Gunneridae</taxon>
        <taxon>Pentapetalae</taxon>
        <taxon>rosids</taxon>
        <taxon>malvids</taxon>
        <taxon>Malvales</taxon>
        <taxon>Malvaceae</taxon>
        <taxon>Malvoideae</taxon>
        <taxon>Gossypium</taxon>
    </lineage>
</organism>
<evidence type="ECO:0000256" key="6">
    <source>
        <dbReference type="ARBA" id="ARBA00022801"/>
    </source>
</evidence>
<dbReference type="EMBL" id="JAIQCV010000011">
    <property type="protein sequence ID" value="KAH1047391.1"/>
    <property type="molecule type" value="Genomic_DNA"/>
</dbReference>
<dbReference type="Gene3D" id="3.20.20.80">
    <property type="entry name" value="Glycosidases"/>
    <property type="match status" value="1"/>
</dbReference>
<dbReference type="OrthoDB" id="406631at2759"/>
<dbReference type="PANTHER" id="PTHR31451:SF54">
    <property type="entry name" value="MANNAN ENDO-1,4-BETA-MANNOSIDASE 6"/>
    <property type="match status" value="1"/>
</dbReference>
<evidence type="ECO:0000256" key="3">
    <source>
        <dbReference type="ARBA" id="ARBA00005641"/>
    </source>
</evidence>
<dbReference type="AlphaFoldDB" id="A0A9D3ULF7"/>
<feature type="signal peptide" evidence="8">
    <location>
        <begin position="1"/>
        <end position="28"/>
    </location>
</feature>
<feature type="chain" id="PRO_5038803535" description="mannan endo-1,4-beta-mannosidase" evidence="8">
    <location>
        <begin position="29"/>
        <end position="469"/>
    </location>
</feature>
<keyword evidence="7" id="KW-0326">Glycosidase</keyword>
<comment type="caution">
    <text evidence="10">The sequence shown here is derived from an EMBL/GenBank/DDBJ whole genome shotgun (WGS) entry which is preliminary data.</text>
</comment>
<evidence type="ECO:0000259" key="9">
    <source>
        <dbReference type="Pfam" id="PF26410"/>
    </source>
</evidence>
<dbReference type="InterPro" id="IPR001547">
    <property type="entry name" value="Glyco_hydro_5"/>
</dbReference>
<proteinExistence type="inferred from homology"/>
<comment type="subcellular location">
    <subcellularLocation>
        <location evidence="2">Secreted</location>
    </subcellularLocation>
</comment>
<evidence type="ECO:0000256" key="1">
    <source>
        <dbReference type="ARBA" id="ARBA00001678"/>
    </source>
</evidence>
<evidence type="ECO:0000256" key="7">
    <source>
        <dbReference type="ARBA" id="ARBA00023295"/>
    </source>
</evidence>
<dbReference type="PANTHER" id="PTHR31451">
    <property type="match status" value="1"/>
</dbReference>
<comment type="catalytic activity">
    <reaction evidence="1">
        <text>Random hydrolysis of (1-&gt;4)-beta-D-mannosidic linkages in mannans, galactomannans and glucomannans.</text>
        <dbReference type="EC" id="3.2.1.78"/>
    </reaction>
</comment>
<dbReference type="EC" id="3.2.1.78" evidence="4"/>
<evidence type="ECO:0000256" key="8">
    <source>
        <dbReference type="SAM" id="SignalP"/>
    </source>
</evidence>
<evidence type="ECO:0000313" key="11">
    <source>
        <dbReference type="Proteomes" id="UP000828251"/>
    </source>
</evidence>
<dbReference type="InterPro" id="IPR045053">
    <property type="entry name" value="MAN-like"/>
</dbReference>
<keyword evidence="6" id="KW-0378">Hydrolase</keyword>
<dbReference type="GO" id="GO:0000272">
    <property type="term" value="P:polysaccharide catabolic process"/>
    <property type="evidence" value="ECO:0007669"/>
    <property type="project" value="InterPro"/>
</dbReference>
<protein>
    <recommendedName>
        <fullName evidence="4">mannan endo-1,4-beta-mannosidase</fullName>
        <ecNumber evidence="4">3.2.1.78</ecNumber>
    </recommendedName>
</protein>
<comment type="similarity">
    <text evidence="3">Belongs to the glycosyl hydrolase 5 (cellulase A) family.</text>
</comment>
<dbReference type="Pfam" id="PF26410">
    <property type="entry name" value="GH5_mannosidase"/>
    <property type="match status" value="1"/>
</dbReference>
<dbReference type="InterPro" id="IPR017853">
    <property type="entry name" value="GH"/>
</dbReference>
<keyword evidence="11" id="KW-1185">Reference proteome</keyword>
<sequence>MDTCKRCFILSFVFFMVFFEDLGTHVHGFQGEEQIETTVEDFLHHSPHFTTTQGMFDVEEVGDDDDDWQMVQTKGNQFVVNGQPFYVNGFNTYWLMVFAADQSTRGKVSELFQQASSVGLTVCRTWAFNDGQWRALQKSPSVYDEEVFKALDFVVSEAKKYKIRLILSLVNNWDAYGGKAQYVKWGNASGLNLTSDDEFFSQPTLRSYYKSHVKAVLNRVNTFTNITYKNDPTIFAWELMNEPRCTSDPSGDTLQSWIAEMAAYVKRLDAKHMVEIGLEGFYGPSAPARTQFNPNSYATQVGTDFIRNHQALGVDFASVHIYADSWISPTISDAHLEFTKSWMEAHIEDSEKYLGMPVIFSEFGVSRKDPGYNSSYRDTLISTVYKTLLNSTKKGGSGAGSLLWQLFPDGTDYMDDGYAIVLAKSPSTSNLISLHSTRVAIFNSRCSWKCRWGCRKKNSLETLLYHDDL</sequence>
<dbReference type="GO" id="GO:0016985">
    <property type="term" value="F:mannan endo-1,4-beta-mannosidase activity"/>
    <property type="evidence" value="ECO:0007669"/>
    <property type="project" value="UniProtKB-EC"/>
</dbReference>
<evidence type="ECO:0000256" key="5">
    <source>
        <dbReference type="ARBA" id="ARBA00022525"/>
    </source>
</evidence>
<gene>
    <name evidence="10" type="ORF">J1N35_038175</name>
</gene>
<dbReference type="GO" id="GO:0005576">
    <property type="term" value="C:extracellular region"/>
    <property type="evidence" value="ECO:0007669"/>
    <property type="project" value="UniProtKB-SubCell"/>
</dbReference>
<dbReference type="SUPFAM" id="SSF51445">
    <property type="entry name" value="(Trans)glycosidases"/>
    <property type="match status" value="1"/>
</dbReference>
<evidence type="ECO:0000256" key="2">
    <source>
        <dbReference type="ARBA" id="ARBA00004613"/>
    </source>
</evidence>
<keyword evidence="5" id="KW-0964">Secreted</keyword>
<reference evidence="10 11" key="1">
    <citation type="journal article" date="2021" name="Plant Biotechnol. J.">
        <title>Multi-omics assisted identification of the key and species-specific regulatory components of drought-tolerant mechanisms in Gossypium stocksii.</title>
        <authorList>
            <person name="Yu D."/>
            <person name="Ke L."/>
            <person name="Zhang D."/>
            <person name="Wu Y."/>
            <person name="Sun Y."/>
            <person name="Mei J."/>
            <person name="Sun J."/>
            <person name="Sun Y."/>
        </authorList>
    </citation>
    <scope>NUCLEOTIDE SEQUENCE [LARGE SCALE GENOMIC DNA]</scope>
    <source>
        <strain evidence="11">cv. E1</strain>
        <tissue evidence="10">Leaf</tissue>
    </source>
</reference>
<name>A0A9D3ULF7_9ROSI</name>
<dbReference type="Proteomes" id="UP000828251">
    <property type="component" value="Unassembled WGS sequence"/>
</dbReference>